<accession>A0ABU8X4V9</accession>
<dbReference type="PANTHER" id="PTHR12526">
    <property type="entry name" value="GLYCOSYLTRANSFERASE"/>
    <property type="match status" value="1"/>
</dbReference>
<comment type="caution">
    <text evidence="4">The sequence shown here is derived from an EMBL/GenBank/DDBJ whole genome shotgun (WGS) entry which is preliminary data.</text>
</comment>
<dbReference type="SUPFAM" id="SSF53756">
    <property type="entry name" value="UDP-Glycosyltransferase/glycogen phosphorylase"/>
    <property type="match status" value="1"/>
</dbReference>
<name>A0ABU8X4V9_9BURK</name>
<evidence type="ECO:0000256" key="1">
    <source>
        <dbReference type="ARBA" id="ARBA00022676"/>
    </source>
</evidence>
<dbReference type="PANTHER" id="PTHR12526:SF510">
    <property type="entry name" value="D-INOSITOL 3-PHOSPHATE GLYCOSYLTRANSFERASE"/>
    <property type="match status" value="1"/>
</dbReference>
<dbReference type="GO" id="GO:0016757">
    <property type="term" value="F:glycosyltransferase activity"/>
    <property type="evidence" value="ECO:0007669"/>
    <property type="project" value="UniProtKB-KW"/>
</dbReference>
<keyword evidence="2 4" id="KW-0808">Transferase</keyword>
<dbReference type="Gene3D" id="3.40.50.2000">
    <property type="entry name" value="Glycogen Phosphorylase B"/>
    <property type="match status" value="2"/>
</dbReference>
<feature type="domain" description="Glycosyl transferase family 1" evidence="3">
    <location>
        <begin position="176"/>
        <end position="327"/>
    </location>
</feature>
<dbReference type="RefSeq" id="WP_340333809.1">
    <property type="nucleotide sequence ID" value="NZ_JBBKZS010000001.1"/>
</dbReference>
<protein>
    <submittedName>
        <fullName evidence="4">Glycosyltransferase family 4 protein</fullName>
        <ecNumber evidence="4">2.4.-.-</ecNumber>
    </submittedName>
</protein>
<sequence>MNTPFDGMHCHFLIPGDLDTHTGGYTYDRHIIEELRALGWQVEVHGLGDGYPAPGADALAHAARVAEALPDGALAVVDGLAFGVLDELAHRHAQRLRWVALVHHPLSLETGLDPDRQRALHESERRALAAARGVIVTSPFTARGLDAFGVSPSRVATVVPGTEPAPAAAGSGGEALSLLCVATLTPRKGHAVLIEALAGLQGHAWTLHCVGSMTMDAACAAALREAIDHHDLRDRIALHGDKPEGELAAFYAAADAFVLPSFHEGYGMALAEALARGLPVISTQAGAIPDTVPPEAGALAPPGDVVALRTALRRLMEDTAWRAQLRTGAMAARLALPTWAQSGARFASALADVRQGLPAA</sequence>
<dbReference type="Pfam" id="PF00534">
    <property type="entry name" value="Glycos_transf_1"/>
    <property type="match status" value="1"/>
</dbReference>
<keyword evidence="1 4" id="KW-0328">Glycosyltransferase</keyword>
<evidence type="ECO:0000259" key="3">
    <source>
        <dbReference type="Pfam" id="PF00534"/>
    </source>
</evidence>
<dbReference type="Proteomes" id="UP001367030">
    <property type="component" value="Unassembled WGS sequence"/>
</dbReference>
<dbReference type="EC" id="2.4.-.-" evidence="4"/>
<dbReference type="CDD" id="cd03801">
    <property type="entry name" value="GT4_PimA-like"/>
    <property type="match status" value="1"/>
</dbReference>
<evidence type="ECO:0000256" key="2">
    <source>
        <dbReference type="ARBA" id="ARBA00022679"/>
    </source>
</evidence>
<evidence type="ECO:0000313" key="4">
    <source>
        <dbReference type="EMBL" id="MEJ8853732.1"/>
    </source>
</evidence>
<keyword evidence="5" id="KW-1185">Reference proteome</keyword>
<dbReference type="InterPro" id="IPR001296">
    <property type="entry name" value="Glyco_trans_1"/>
</dbReference>
<organism evidence="4 5">
    <name type="scientific">Variovorax robiniae</name>
    <dbReference type="NCBI Taxonomy" id="1836199"/>
    <lineage>
        <taxon>Bacteria</taxon>
        <taxon>Pseudomonadati</taxon>
        <taxon>Pseudomonadota</taxon>
        <taxon>Betaproteobacteria</taxon>
        <taxon>Burkholderiales</taxon>
        <taxon>Comamonadaceae</taxon>
        <taxon>Variovorax</taxon>
    </lineage>
</organism>
<gene>
    <name evidence="4" type="ORF">WKW79_04085</name>
</gene>
<dbReference type="EMBL" id="JBBKZS010000001">
    <property type="protein sequence ID" value="MEJ8853732.1"/>
    <property type="molecule type" value="Genomic_DNA"/>
</dbReference>
<reference evidence="4 5" key="1">
    <citation type="submission" date="2024-03" db="EMBL/GenBank/DDBJ databases">
        <title>Novel species of the genus Variovorax.</title>
        <authorList>
            <person name="Liu Q."/>
            <person name="Xin Y.-H."/>
        </authorList>
    </citation>
    <scope>NUCLEOTIDE SEQUENCE [LARGE SCALE GENOMIC DNA]</scope>
    <source>
        <strain evidence="4 5">KACC 18901</strain>
    </source>
</reference>
<evidence type="ECO:0000313" key="5">
    <source>
        <dbReference type="Proteomes" id="UP001367030"/>
    </source>
</evidence>
<proteinExistence type="predicted"/>